<dbReference type="InterPro" id="IPR011992">
    <property type="entry name" value="EF-hand-dom_pair"/>
</dbReference>
<dbReference type="Gene3D" id="3.50.50.100">
    <property type="match status" value="1"/>
</dbReference>
<dbReference type="InterPro" id="IPR045024">
    <property type="entry name" value="NDH-2"/>
</dbReference>
<dbReference type="GO" id="GO:0005509">
    <property type="term" value="F:calcium ion binding"/>
    <property type="evidence" value="ECO:0007669"/>
    <property type="project" value="InterPro"/>
</dbReference>
<evidence type="ECO:0000256" key="10">
    <source>
        <dbReference type="ARBA" id="ARBA00049010"/>
    </source>
</evidence>
<dbReference type="PROSITE" id="PS00018">
    <property type="entry name" value="EF_HAND_1"/>
    <property type="match status" value="1"/>
</dbReference>
<dbReference type="SMART" id="SM00054">
    <property type="entry name" value="EFh"/>
    <property type="match status" value="1"/>
</dbReference>
<evidence type="ECO:0000313" key="12">
    <source>
        <dbReference type="EMBL" id="KAF6142805.1"/>
    </source>
</evidence>
<dbReference type="AlphaFoldDB" id="A0A7J7LJF4"/>
<dbReference type="PANTHER" id="PTHR43706">
    <property type="entry name" value="NADH DEHYDROGENASE"/>
    <property type="match status" value="1"/>
</dbReference>
<evidence type="ECO:0000256" key="3">
    <source>
        <dbReference type="ARBA" id="ARBA00022630"/>
    </source>
</evidence>
<feature type="domain" description="EF-hand" evidence="11">
    <location>
        <begin position="126"/>
        <end position="161"/>
    </location>
</feature>
<comment type="catalytic activity">
    <reaction evidence="10">
        <text>a ubiquinone + NADH + H(+) = a ubiquinol + NAD(+)</text>
        <dbReference type="Rhea" id="RHEA:23152"/>
        <dbReference type="Rhea" id="RHEA-COMP:9565"/>
        <dbReference type="Rhea" id="RHEA-COMP:9566"/>
        <dbReference type="ChEBI" id="CHEBI:15378"/>
        <dbReference type="ChEBI" id="CHEBI:16389"/>
        <dbReference type="ChEBI" id="CHEBI:17976"/>
        <dbReference type="ChEBI" id="CHEBI:57540"/>
        <dbReference type="ChEBI" id="CHEBI:57945"/>
    </reaction>
</comment>
<comment type="similarity">
    <text evidence="2">Belongs to the NADH dehydrogenase family.</text>
</comment>
<keyword evidence="4" id="KW-0496">Mitochondrion</keyword>
<dbReference type="OrthoDB" id="3244603at2759"/>
<evidence type="ECO:0000256" key="5">
    <source>
        <dbReference type="ARBA" id="ARBA00022827"/>
    </source>
</evidence>
<dbReference type="Pfam" id="PF00036">
    <property type="entry name" value="EF-hand_1"/>
    <property type="match status" value="1"/>
</dbReference>
<evidence type="ECO:0000256" key="6">
    <source>
        <dbReference type="ARBA" id="ARBA00022837"/>
    </source>
</evidence>
<keyword evidence="6" id="KW-0106">Calcium</keyword>
<dbReference type="Proteomes" id="UP000541444">
    <property type="component" value="Unassembled WGS sequence"/>
</dbReference>
<accession>A0A7J7LJF4</accession>
<dbReference type="PANTHER" id="PTHR43706:SF3">
    <property type="entry name" value="EXTERNAL ALTERNATIVE NAD(P)H-UBIQUINONE OXIDOREDUCTASE B1, MITOCHONDRIAL"/>
    <property type="match status" value="1"/>
</dbReference>
<keyword evidence="13" id="KW-1185">Reference proteome</keyword>
<proteinExistence type="inferred from homology"/>
<keyword evidence="4" id="KW-0472">Membrane</keyword>
<evidence type="ECO:0000256" key="9">
    <source>
        <dbReference type="ARBA" id="ARBA00023027"/>
    </source>
</evidence>
<keyword evidence="5" id="KW-0274">FAD</keyword>
<keyword evidence="4" id="KW-0999">Mitochondrion inner membrane</keyword>
<evidence type="ECO:0000256" key="1">
    <source>
        <dbReference type="ARBA" id="ARBA00004137"/>
    </source>
</evidence>
<dbReference type="EMBL" id="JACGCM010002238">
    <property type="protein sequence ID" value="KAF6142805.1"/>
    <property type="molecule type" value="Genomic_DNA"/>
</dbReference>
<dbReference type="InterPro" id="IPR023753">
    <property type="entry name" value="FAD/NAD-binding_dom"/>
</dbReference>
<dbReference type="PROSITE" id="PS50222">
    <property type="entry name" value="EF_HAND_2"/>
    <property type="match status" value="1"/>
</dbReference>
<dbReference type="InterPro" id="IPR018247">
    <property type="entry name" value="EF_Hand_1_Ca_BS"/>
</dbReference>
<dbReference type="GO" id="GO:0005743">
    <property type="term" value="C:mitochondrial inner membrane"/>
    <property type="evidence" value="ECO:0007669"/>
    <property type="project" value="UniProtKB-SubCell"/>
</dbReference>
<protein>
    <recommendedName>
        <fullName evidence="11">EF-hand domain-containing protein</fullName>
    </recommendedName>
</protein>
<evidence type="ECO:0000256" key="7">
    <source>
        <dbReference type="ARBA" id="ARBA00022946"/>
    </source>
</evidence>
<gene>
    <name evidence="12" type="ORF">GIB67_002669</name>
</gene>
<evidence type="ECO:0000313" key="13">
    <source>
        <dbReference type="Proteomes" id="UP000541444"/>
    </source>
</evidence>
<sequence>MVQNLVRITVVQSGDHILNTFDDRVSSFAEHKFQRDGIEVKIGCGVIGGSEKEIAVEVKSEGIVSSIPYGMVVWSAGTGTRPIIRNFMEQIGQSKKRSLATDEWLRVEGCDSVYALGDCATIHQRKVMEDILTIFSVADKDNSGTLTVKEFQDVIKDILVRPKSAKKDDLEMCNSSDRLTILETAVSKLSANMGS</sequence>
<comment type="subcellular location">
    <subcellularLocation>
        <location evidence="1">Mitochondrion inner membrane</location>
        <topology evidence="1">Peripheral membrane protein</topology>
        <orientation evidence="1">Intermembrane side</orientation>
    </subcellularLocation>
</comment>
<dbReference type="SUPFAM" id="SSF51905">
    <property type="entry name" value="FAD/NAD(P)-binding domain"/>
    <property type="match status" value="1"/>
</dbReference>
<dbReference type="InterPro" id="IPR036188">
    <property type="entry name" value="FAD/NAD-bd_sf"/>
</dbReference>
<keyword evidence="7" id="KW-0809">Transit peptide</keyword>
<evidence type="ECO:0000256" key="2">
    <source>
        <dbReference type="ARBA" id="ARBA00005272"/>
    </source>
</evidence>
<evidence type="ECO:0000259" key="11">
    <source>
        <dbReference type="PROSITE" id="PS50222"/>
    </source>
</evidence>
<evidence type="ECO:0000256" key="8">
    <source>
        <dbReference type="ARBA" id="ARBA00023002"/>
    </source>
</evidence>
<organism evidence="12 13">
    <name type="scientific">Kingdonia uniflora</name>
    <dbReference type="NCBI Taxonomy" id="39325"/>
    <lineage>
        <taxon>Eukaryota</taxon>
        <taxon>Viridiplantae</taxon>
        <taxon>Streptophyta</taxon>
        <taxon>Embryophyta</taxon>
        <taxon>Tracheophyta</taxon>
        <taxon>Spermatophyta</taxon>
        <taxon>Magnoliopsida</taxon>
        <taxon>Ranunculales</taxon>
        <taxon>Circaeasteraceae</taxon>
        <taxon>Kingdonia</taxon>
    </lineage>
</organism>
<reference evidence="12 13" key="1">
    <citation type="journal article" date="2020" name="IScience">
        <title>Genome Sequencing of the Endangered Kingdonia uniflora (Circaeasteraceae, Ranunculales) Reveals Potential Mechanisms of Evolutionary Specialization.</title>
        <authorList>
            <person name="Sun Y."/>
            <person name="Deng T."/>
            <person name="Zhang A."/>
            <person name="Moore M.J."/>
            <person name="Landis J.B."/>
            <person name="Lin N."/>
            <person name="Zhang H."/>
            <person name="Zhang X."/>
            <person name="Huang J."/>
            <person name="Zhang X."/>
            <person name="Sun H."/>
            <person name="Wang H."/>
        </authorList>
    </citation>
    <scope>NUCLEOTIDE SEQUENCE [LARGE SCALE GENOMIC DNA]</scope>
    <source>
        <strain evidence="12">TB1705</strain>
        <tissue evidence="12">Leaf</tissue>
    </source>
</reference>
<keyword evidence="3" id="KW-0285">Flavoprotein</keyword>
<evidence type="ECO:0000256" key="4">
    <source>
        <dbReference type="ARBA" id="ARBA00022792"/>
    </source>
</evidence>
<dbReference type="Pfam" id="PF07992">
    <property type="entry name" value="Pyr_redox_2"/>
    <property type="match status" value="1"/>
</dbReference>
<dbReference type="SUPFAM" id="SSF47473">
    <property type="entry name" value="EF-hand"/>
    <property type="match status" value="1"/>
</dbReference>
<dbReference type="GO" id="GO:0003954">
    <property type="term" value="F:NADH dehydrogenase activity"/>
    <property type="evidence" value="ECO:0007669"/>
    <property type="project" value="InterPro"/>
</dbReference>
<keyword evidence="8" id="KW-0560">Oxidoreductase</keyword>
<comment type="caution">
    <text evidence="12">The sequence shown here is derived from an EMBL/GenBank/DDBJ whole genome shotgun (WGS) entry which is preliminary data.</text>
</comment>
<dbReference type="InterPro" id="IPR002048">
    <property type="entry name" value="EF_hand_dom"/>
</dbReference>
<keyword evidence="9" id="KW-0520">NAD</keyword>
<name>A0A7J7LJF4_9MAGN</name>